<evidence type="ECO:0000256" key="8">
    <source>
        <dbReference type="ARBA" id="ARBA00023136"/>
    </source>
</evidence>
<evidence type="ECO:0000256" key="1">
    <source>
        <dbReference type="ARBA" id="ARBA00004141"/>
    </source>
</evidence>
<feature type="transmembrane region" description="Helical" evidence="10">
    <location>
        <begin position="313"/>
        <end position="334"/>
    </location>
</feature>
<reference evidence="12" key="1">
    <citation type="journal article" date="2014" name="Int. J. Syst. Evol. Microbiol.">
        <title>Complete genome sequence of Corynebacterium casei LMG S-19264T (=DSM 44701T), isolated from a smear-ripened cheese.</title>
        <authorList>
            <consortium name="US DOE Joint Genome Institute (JGI-PGF)"/>
            <person name="Walter F."/>
            <person name="Albersmeier A."/>
            <person name="Kalinowski J."/>
            <person name="Ruckert C."/>
        </authorList>
    </citation>
    <scope>NUCLEOTIDE SEQUENCE</scope>
    <source>
        <strain evidence="12">JCM 13583</strain>
    </source>
</reference>
<proteinExistence type="predicted"/>
<keyword evidence="8 10" id="KW-0472">Membrane</keyword>
<dbReference type="RefSeq" id="WP_188679406.1">
    <property type="nucleotide sequence ID" value="NZ_BMNY01000001.1"/>
</dbReference>
<keyword evidence="7" id="KW-0406">Ion transport</keyword>
<keyword evidence="6" id="KW-0915">Sodium</keyword>
<gene>
    <name evidence="12" type="ORF">GCM10007108_01060</name>
</gene>
<dbReference type="GO" id="GO:0015297">
    <property type="term" value="F:antiporter activity"/>
    <property type="evidence" value="ECO:0007669"/>
    <property type="project" value="UniProtKB-KW"/>
</dbReference>
<comment type="caution">
    <text evidence="12">The sequence shown here is derived from an EMBL/GenBank/DDBJ whole genome shotgun (WGS) entry which is preliminary data.</text>
</comment>
<evidence type="ECO:0000259" key="11">
    <source>
        <dbReference type="Pfam" id="PF00999"/>
    </source>
</evidence>
<dbReference type="InterPro" id="IPR038770">
    <property type="entry name" value="Na+/solute_symporter_sf"/>
</dbReference>
<feature type="transmembrane region" description="Helical" evidence="10">
    <location>
        <begin position="12"/>
        <end position="32"/>
    </location>
</feature>
<dbReference type="Proteomes" id="UP000632195">
    <property type="component" value="Unassembled WGS sequence"/>
</dbReference>
<evidence type="ECO:0000313" key="12">
    <source>
        <dbReference type="EMBL" id="GGM66665.1"/>
    </source>
</evidence>
<keyword evidence="4 10" id="KW-0812">Transmembrane</keyword>
<keyword evidence="2" id="KW-0813">Transport</keyword>
<evidence type="ECO:0000256" key="5">
    <source>
        <dbReference type="ARBA" id="ARBA00022989"/>
    </source>
</evidence>
<feature type="transmembrane region" description="Helical" evidence="10">
    <location>
        <begin position="279"/>
        <end position="301"/>
    </location>
</feature>
<evidence type="ECO:0000256" key="9">
    <source>
        <dbReference type="ARBA" id="ARBA00023201"/>
    </source>
</evidence>
<feature type="transmembrane region" description="Helical" evidence="10">
    <location>
        <begin position="198"/>
        <end position="214"/>
    </location>
</feature>
<feature type="domain" description="Cation/H+ exchanger transmembrane" evidence="11">
    <location>
        <begin position="6"/>
        <end position="362"/>
    </location>
</feature>
<evidence type="ECO:0000313" key="13">
    <source>
        <dbReference type="Proteomes" id="UP000632195"/>
    </source>
</evidence>
<dbReference type="Gene3D" id="1.20.1530.20">
    <property type="match status" value="1"/>
</dbReference>
<dbReference type="PANTHER" id="PTHR43562:SF3">
    <property type="entry name" value="SODIUM ION_PROTON EXCHANGER (EUROFUNG)"/>
    <property type="match status" value="1"/>
</dbReference>
<feature type="transmembrane region" description="Helical" evidence="10">
    <location>
        <begin position="157"/>
        <end position="178"/>
    </location>
</feature>
<accession>A0AA37BPK1</accession>
<feature type="transmembrane region" description="Helical" evidence="10">
    <location>
        <begin position="131"/>
        <end position="151"/>
    </location>
</feature>
<feature type="transmembrane region" description="Helical" evidence="10">
    <location>
        <begin position="44"/>
        <end position="62"/>
    </location>
</feature>
<dbReference type="PANTHER" id="PTHR43562">
    <property type="entry name" value="NAPA-TYPE SODIUM/HYDROGEN ANTIPORTER"/>
    <property type="match status" value="1"/>
</dbReference>
<feature type="transmembrane region" description="Helical" evidence="10">
    <location>
        <begin position="69"/>
        <end position="88"/>
    </location>
</feature>
<dbReference type="GO" id="GO:0006814">
    <property type="term" value="P:sodium ion transport"/>
    <property type="evidence" value="ECO:0007669"/>
    <property type="project" value="UniProtKB-KW"/>
</dbReference>
<sequence length="377" mass="40928">MLGLAGQRYNITDVVGALATGLILGPFGLGLITPDPAMSGIEDISLFFIVLLIGVEVTTDLFRAHMRKGVLFSFTSFAVPVLIMVFFITELMHVSTYTAIAYSVSVGVPSISIISVLILKGGYQNTADGQIILLSVVLSDMATFIVIGAIGRNGIQIVFLLLIIFLFFILLFLLDLVLRRNTERISNFFDRITSEERGEDVAVVFVIILGLLVSEIFSQLGISFILGSFFAGMIIREDMIGKRFYGILTRTIRRFNNGFFIPLYFSIAALQATRPPVSFMMYLAVALAFSSGVGGLLNYLTARKVNHSVMPRTTVGILGGRGAVGVVAATLSLQKGLIGGGLYAIVLLATVLQALVMPLFIKRGEMEESLRTQEEAV</sequence>
<dbReference type="GO" id="GO:1902600">
    <property type="term" value="P:proton transmembrane transport"/>
    <property type="evidence" value="ECO:0007669"/>
    <property type="project" value="InterPro"/>
</dbReference>
<keyword evidence="5 10" id="KW-1133">Transmembrane helix</keyword>
<feature type="transmembrane region" description="Helical" evidence="10">
    <location>
        <begin position="340"/>
        <end position="361"/>
    </location>
</feature>
<dbReference type="EMBL" id="BMNY01000001">
    <property type="protein sequence ID" value="GGM66665.1"/>
    <property type="molecule type" value="Genomic_DNA"/>
</dbReference>
<protein>
    <submittedName>
        <fullName evidence="12">Sodium:proton antiporter</fullName>
    </submittedName>
</protein>
<evidence type="ECO:0000256" key="10">
    <source>
        <dbReference type="SAM" id="Phobius"/>
    </source>
</evidence>
<keyword evidence="13" id="KW-1185">Reference proteome</keyword>
<keyword evidence="3" id="KW-0050">Antiport</keyword>
<dbReference type="GO" id="GO:0016020">
    <property type="term" value="C:membrane"/>
    <property type="evidence" value="ECO:0007669"/>
    <property type="project" value="UniProtKB-SubCell"/>
</dbReference>
<evidence type="ECO:0000256" key="7">
    <source>
        <dbReference type="ARBA" id="ARBA00023065"/>
    </source>
</evidence>
<dbReference type="InterPro" id="IPR006153">
    <property type="entry name" value="Cation/H_exchanger_TM"/>
</dbReference>
<evidence type="ECO:0000256" key="2">
    <source>
        <dbReference type="ARBA" id="ARBA00022448"/>
    </source>
</evidence>
<name>A0AA37BPK1_9ARCH</name>
<evidence type="ECO:0000256" key="6">
    <source>
        <dbReference type="ARBA" id="ARBA00023053"/>
    </source>
</evidence>
<dbReference type="AlphaFoldDB" id="A0AA37BPK1"/>
<feature type="transmembrane region" description="Helical" evidence="10">
    <location>
        <begin position="100"/>
        <end position="119"/>
    </location>
</feature>
<organism evidence="12 13">
    <name type="scientific">Thermogymnomonas acidicola</name>
    <dbReference type="NCBI Taxonomy" id="399579"/>
    <lineage>
        <taxon>Archaea</taxon>
        <taxon>Methanobacteriati</taxon>
        <taxon>Thermoplasmatota</taxon>
        <taxon>Thermoplasmata</taxon>
        <taxon>Thermoplasmatales</taxon>
        <taxon>Thermogymnomonas</taxon>
    </lineage>
</organism>
<evidence type="ECO:0000256" key="4">
    <source>
        <dbReference type="ARBA" id="ARBA00022692"/>
    </source>
</evidence>
<comment type="subcellular location">
    <subcellularLocation>
        <location evidence="1">Membrane</location>
        <topology evidence="1">Multi-pass membrane protein</topology>
    </subcellularLocation>
</comment>
<keyword evidence="9" id="KW-0739">Sodium transport</keyword>
<evidence type="ECO:0000256" key="3">
    <source>
        <dbReference type="ARBA" id="ARBA00022449"/>
    </source>
</evidence>
<reference evidence="12" key="2">
    <citation type="submission" date="2022-09" db="EMBL/GenBank/DDBJ databases">
        <authorList>
            <person name="Sun Q."/>
            <person name="Ohkuma M."/>
        </authorList>
    </citation>
    <scope>NUCLEOTIDE SEQUENCE</scope>
    <source>
        <strain evidence="12">JCM 13583</strain>
    </source>
</reference>
<dbReference type="Pfam" id="PF00999">
    <property type="entry name" value="Na_H_Exchanger"/>
    <property type="match status" value="1"/>
</dbReference>